<dbReference type="GO" id="GO:0070593">
    <property type="term" value="P:dendrite self-avoidance"/>
    <property type="evidence" value="ECO:0007669"/>
    <property type="project" value="TreeGrafter"/>
</dbReference>
<protein>
    <recommendedName>
        <fullName evidence="2">Ig-like domain-containing protein</fullName>
    </recommendedName>
</protein>
<evidence type="ECO:0000259" key="2">
    <source>
        <dbReference type="PROSITE" id="PS50835"/>
    </source>
</evidence>
<feature type="non-terminal residue" evidence="3">
    <location>
        <position position="1"/>
    </location>
</feature>
<dbReference type="FunFam" id="2.60.40.10:FF:000052">
    <property type="entry name" value="Contactin 1"/>
    <property type="match status" value="1"/>
</dbReference>
<name>A0AAV2IK88_LYMST</name>
<dbReference type="Pfam" id="PF00047">
    <property type="entry name" value="ig"/>
    <property type="match status" value="1"/>
</dbReference>
<dbReference type="SMART" id="SM00408">
    <property type="entry name" value="IGc2"/>
    <property type="match status" value="2"/>
</dbReference>
<dbReference type="SUPFAM" id="SSF48726">
    <property type="entry name" value="Immunoglobulin"/>
    <property type="match status" value="2"/>
</dbReference>
<dbReference type="InterPro" id="IPR007110">
    <property type="entry name" value="Ig-like_dom"/>
</dbReference>
<reference evidence="3 4" key="1">
    <citation type="submission" date="2024-04" db="EMBL/GenBank/DDBJ databases">
        <authorList>
            <consortium name="Genoscope - CEA"/>
            <person name="William W."/>
        </authorList>
    </citation>
    <scope>NUCLEOTIDE SEQUENCE [LARGE SCALE GENOMIC DNA]</scope>
</reference>
<dbReference type="GO" id="GO:0007156">
    <property type="term" value="P:homophilic cell adhesion via plasma membrane adhesion molecules"/>
    <property type="evidence" value="ECO:0007669"/>
    <property type="project" value="TreeGrafter"/>
</dbReference>
<dbReference type="GO" id="GO:0098632">
    <property type="term" value="F:cell-cell adhesion mediator activity"/>
    <property type="evidence" value="ECO:0007669"/>
    <property type="project" value="TreeGrafter"/>
</dbReference>
<sequence>EGGNVTVACRPQAAPRADIAWLKNGVQVGRVLPSGALELTSLSQSDSGTYTCVATNDLGEARSSCLLTVQGKTVFADRPTDLEVEQNSTAVLPCKASYDRNKMEVTYSWLLYSHAIDFSLSGFERAHYSMPFAYNLESGMLYIMAAQFRHAGMYTCVVSTVSGSISASAYVTVRGPPGEPMGVHVKQANDLEPQNYKNVALWWQDGEVNGYPVNKYTIEYLSIYEDEWNLLQADVPVQDTIMELYPAWR</sequence>
<dbReference type="SUPFAM" id="SSF49265">
    <property type="entry name" value="Fibronectin type III"/>
    <property type="match status" value="1"/>
</dbReference>
<evidence type="ECO:0000313" key="4">
    <source>
        <dbReference type="Proteomes" id="UP001497497"/>
    </source>
</evidence>
<dbReference type="InterPro" id="IPR036179">
    <property type="entry name" value="Ig-like_dom_sf"/>
</dbReference>
<dbReference type="EMBL" id="CAXITT010000855">
    <property type="protein sequence ID" value="CAL1546790.1"/>
    <property type="molecule type" value="Genomic_DNA"/>
</dbReference>
<dbReference type="GO" id="GO:0030424">
    <property type="term" value="C:axon"/>
    <property type="evidence" value="ECO:0007669"/>
    <property type="project" value="TreeGrafter"/>
</dbReference>
<dbReference type="InterPro" id="IPR003598">
    <property type="entry name" value="Ig_sub2"/>
</dbReference>
<dbReference type="InterPro" id="IPR003599">
    <property type="entry name" value="Ig_sub"/>
</dbReference>
<dbReference type="InterPro" id="IPR036116">
    <property type="entry name" value="FN3_sf"/>
</dbReference>
<dbReference type="Proteomes" id="UP001497497">
    <property type="component" value="Unassembled WGS sequence"/>
</dbReference>
<feature type="domain" description="Ig-like" evidence="2">
    <location>
        <begin position="73"/>
        <end position="172"/>
    </location>
</feature>
<dbReference type="PANTHER" id="PTHR10075:SF100">
    <property type="entry name" value="FASCICLIN-2"/>
    <property type="match status" value="1"/>
</dbReference>
<dbReference type="PROSITE" id="PS50835">
    <property type="entry name" value="IG_LIKE"/>
    <property type="match status" value="2"/>
</dbReference>
<evidence type="ECO:0000313" key="3">
    <source>
        <dbReference type="EMBL" id="CAL1546790.1"/>
    </source>
</evidence>
<organism evidence="3 4">
    <name type="scientific">Lymnaea stagnalis</name>
    <name type="common">Great pond snail</name>
    <name type="synonym">Helix stagnalis</name>
    <dbReference type="NCBI Taxonomy" id="6523"/>
    <lineage>
        <taxon>Eukaryota</taxon>
        <taxon>Metazoa</taxon>
        <taxon>Spiralia</taxon>
        <taxon>Lophotrochozoa</taxon>
        <taxon>Mollusca</taxon>
        <taxon>Gastropoda</taxon>
        <taxon>Heterobranchia</taxon>
        <taxon>Euthyneura</taxon>
        <taxon>Panpulmonata</taxon>
        <taxon>Hygrophila</taxon>
        <taxon>Lymnaeoidea</taxon>
        <taxon>Lymnaeidae</taxon>
        <taxon>Lymnaea</taxon>
    </lineage>
</organism>
<dbReference type="AlphaFoldDB" id="A0AAV2IK88"/>
<feature type="non-terminal residue" evidence="3">
    <location>
        <position position="249"/>
    </location>
</feature>
<gene>
    <name evidence="3" type="ORF">GSLYS_00020167001</name>
</gene>
<dbReference type="InterPro" id="IPR013783">
    <property type="entry name" value="Ig-like_fold"/>
</dbReference>
<dbReference type="Gene3D" id="2.60.40.10">
    <property type="entry name" value="Immunoglobulins"/>
    <property type="match status" value="3"/>
</dbReference>
<keyword evidence="4" id="KW-1185">Reference proteome</keyword>
<comment type="caution">
    <text evidence="3">The sequence shown here is derived from an EMBL/GenBank/DDBJ whole genome shotgun (WGS) entry which is preliminary data.</text>
</comment>
<proteinExistence type="predicted"/>
<accession>A0AAV2IK88</accession>
<dbReference type="GO" id="GO:0007411">
    <property type="term" value="P:axon guidance"/>
    <property type="evidence" value="ECO:0007669"/>
    <property type="project" value="TreeGrafter"/>
</dbReference>
<keyword evidence="1" id="KW-0393">Immunoglobulin domain</keyword>
<dbReference type="GO" id="GO:0005886">
    <property type="term" value="C:plasma membrane"/>
    <property type="evidence" value="ECO:0007669"/>
    <property type="project" value="TreeGrafter"/>
</dbReference>
<dbReference type="InterPro" id="IPR013151">
    <property type="entry name" value="Immunoglobulin_dom"/>
</dbReference>
<dbReference type="SMART" id="SM00409">
    <property type="entry name" value="IG"/>
    <property type="match status" value="2"/>
</dbReference>
<feature type="domain" description="Ig-like" evidence="2">
    <location>
        <begin position="1"/>
        <end position="68"/>
    </location>
</feature>
<evidence type="ECO:0000256" key="1">
    <source>
        <dbReference type="ARBA" id="ARBA00023319"/>
    </source>
</evidence>
<dbReference type="PANTHER" id="PTHR10075">
    <property type="entry name" value="BASIGIN RELATED"/>
    <property type="match status" value="1"/>
</dbReference>
<dbReference type="Pfam" id="PF13927">
    <property type="entry name" value="Ig_3"/>
    <property type="match status" value="1"/>
</dbReference>